<dbReference type="GO" id="GO:0043770">
    <property type="term" value="F:demethylmenaquinone methyltransferase activity"/>
    <property type="evidence" value="ECO:0007669"/>
    <property type="project" value="UniProtKB-UniRule"/>
</dbReference>
<evidence type="ECO:0000256" key="2">
    <source>
        <dbReference type="ARBA" id="ARBA00022603"/>
    </source>
</evidence>
<protein>
    <recommendedName>
        <fullName evidence="5">Demethylmenaquinone methyltransferase</fullName>
        <ecNumber evidence="5">2.1.1.163</ecNumber>
    </recommendedName>
</protein>
<evidence type="ECO:0000256" key="5">
    <source>
        <dbReference type="HAMAP-Rule" id="MF_01813"/>
    </source>
</evidence>
<evidence type="ECO:0000313" key="6">
    <source>
        <dbReference type="EMBL" id="HJA86088.1"/>
    </source>
</evidence>
<dbReference type="NCBIfam" id="TIGR01934">
    <property type="entry name" value="MenG_MenH_UbiE"/>
    <property type="match status" value="1"/>
</dbReference>
<keyword evidence="4 5" id="KW-0949">S-adenosyl-L-methionine</keyword>
<dbReference type="CDD" id="cd02440">
    <property type="entry name" value="AdoMet_MTases"/>
    <property type="match status" value="1"/>
</dbReference>
<dbReference type="InterPro" id="IPR004033">
    <property type="entry name" value="UbiE/COQ5_MeTrFase"/>
</dbReference>
<dbReference type="GO" id="GO:0032259">
    <property type="term" value="P:methylation"/>
    <property type="evidence" value="ECO:0007669"/>
    <property type="project" value="UniProtKB-KW"/>
</dbReference>
<dbReference type="GO" id="GO:0009234">
    <property type="term" value="P:menaquinone biosynthetic process"/>
    <property type="evidence" value="ECO:0007669"/>
    <property type="project" value="UniProtKB-UniRule"/>
</dbReference>
<reference evidence="6" key="1">
    <citation type="journal article" date="2021" name="PeerJ">
        <title>Extensive microbial diversity within the chicken gut microbiome revealed by metagenomics and culture.</title>
        <authorList>
            <person name="Gilroy R."/>
            <person name="Ravi A."/>
            <person name="Getino M."/>
            <person name="Pursley I."/>
            <person name="Horton D.L."/>
            <person name="Alikhan N.F."/>
            <person name="Baker D."/>
            <person name="Gharbi K."/>
            <person name="Hall N."/>
            <person name="Watson M."/>
            <person name="Adriaenssens E.M."/>
            <person name="Foster-Nyarko E."/>
            <person name="Jarju S."/>
            <person name="Secka A."/>
            <person name="Antonio M."/>
            <person name="Oren A."/>
            <person name="Chaudhuri R.R."/>
            <person name="La Ragione R."/>
            <person name="Hildebrand F."/>
            <person name="Pallen M.J."/>
        </authorList>
    </citation>
    <scope>NUCLEOTIDE SEQUENCE</scope>
    <source>
        <strain evidence="6">ChiHjej12B11-9795</strain>
    </source>
</reference>
<feature type="binding site" evidence="5">
    <location>
        <begin position="118"/>
        <end position="119"/>
    </location>
    <ligand>
        <name>S-adenosyl-L-methionine</name>
        <dbReference type="ChEBI" id="CHEBI:59789"/>
    </ligand>
</feature>
<dbReference type="Proteomes" id="UP000823862">
    <property type="component" value="Unassembled WGS sequence"/>
</dbReference>
<proteinExistence type="inferred from homology"/>
<keyword evidence="3 5" id="KW-0808">Transferase</keyword>
<keyword evidence="1 5" id="KW-0474">Menaquinone biosynthesis</keyword>
<comment type="caution">
    <text evidence="5">Lacks conserved residue(s) required for the propagation of feature annotation.</text>
</comment>
<dbReference type="EMBL" id="DWZI01000040">
    <property type="protein sequence ID" value="HJA86088.1"/>
    <property type="molecule type" value="Genomic_DNA"/>
</dbReference>
<dbReference type="Gene3D" id="3.40.50.150">
    <property type="entry name" value="Vaccinia Virus protein VP39"/>
    <property type="match status" value="1"/>
</dbReference>
<sequence>MDYPQEKVKPYGQEGRKAEQVERMFDHIAPAYDRLNHLMSLGIDRLWRRRAIRWLRPFRPALVLDVATGTGDFAIQACRMLPSASLTGVDLSEGMMQVGRRKVEQAGLAARIDFQREDCEALTFADASFDAVTVAFGIRNFEHLDRGLREMCRVLRPGGHLVILELSTPTRFPMKQLFALYSKAAMPLMGRTISHDDSAYTYLPKSIRAFPQGEVMQESIRRAGFSQVSFRRLTFGLCTLYMATK</sequence>
<dbReference type="PROSITE" id="PS01183">
    <property type="entry name" value="UBIE_1"/>
    <property type="match status" value="1"/>
</dbReference>
<feature type="binding site" evidence="5">
    <location>
        <position position="70"/>
    </location>
    <ligand>
        <name>S-adenosyl-L-methionine</name>
        <dbReference type="ChEBI" id="CHEBI:59789"/>
    </ligand>
</feature>
<evidence type="ECO:0000256" key="4">
    <source>
        <dbReference type="ARBA" id="ARBA00022691"/>
    </source>
</evidence>
<feature type="binding site" evidence="5">
    <location>
        <position position="90"/>
    </location>
    <ligand>
        <name>S-adenosyl-L-methionine</name>
        <dbReference type="ChEBI" id="CHEBI:59789"/>
    </ligand>
</feature>
<dbReference type="EC" id="2.1.1.163" evidence="5"/>
<comment type="catalytic activity">
    <reaction evidence="5">
        <text>a 2-demethylmenaquinol + S-adenosyl-L-methionine = a menaquinol + S-adenosyl-L-homocysteine + H(+)</text>
        <dbReference type="Rhea" id="RHEA:42640"/>
        <dbReference type="Rhea" id="RHEA-COMP:9539"/>
        <dbReference type="Rhea" id="RHEA-COMP:9563"/>
        <dbReference type="ChEBI" id="CHEBI:15378"/>
        <dbReference type="ChEBI" id="CHEBI:18151"/>
        <dbReference type="ChEBI" id="CHEBI:55437"/>
        <dbReference type="ChEBI" id="CHEBI:57856"/>
        <dbReference type="ChEBI" id="CHEBI:59789"/>
        <dbReference type="EC" id="2.1.1.163"/>
    </reaction>
</comment>
<comment type="function">
    <text evidence="5">Methyltransferase required for the conversion of demethylmenaquinol (DMKH2) to menaquinol (MKH2).</text>
</comment>
<evidence type="ECO:0000256" key="1">
    <source>
        <dbReference type="ARBA" id="ARBA00022428"/>
    </source>
</evidence>
<dbReference type="HAMAP" id="MF_01813">
    <property type="entry name" value="MenG_UbiE_methyltr"/>
    <property type="match status" value="1"/>
</dbReference>
<comment type="caution">
    <text evidence="6">The sequence shown here is derived from an EMBL/GenBank/DDBJ whole genome shotgun (WGS) entry which is preliminary data.</text>
</comment>
<dbReference type="PANTHER" id="PTHR43591:SF24">
    <property type="entry name" value="2-METHOXY-6-POLYPRENYL-1,4-BENZOQUINOL METHYLASE, MITOCHONDRIAL"/>
    <property type="match status" value="1"/>
</dbReference>
<gene>
    <name evidence="6" type="primary">ubiE</name>
    <name evidence="5" type="synonym">menG</name>
    <name evidence="6" type="ORF">H9950_07865</name>
</gene>
<evidence type="ECO:0000313" key="7">
    <source>
        <dbReference type="Proteomes" id="UP000823862"/>
    </source>
</evidence>
<dbReference type="NCBIfam" id="NF001244">
    <property type="entry name" value="PRK00216.1-5"/>
    <property type="match status" value="1"/>
</dbReference>
<organism evidence="6 7">
    <name type="scientific">Candidatus Bacteroides avicola</name>
    <dbReference type="NCBI Taxonomy" id="2838468"/>
    <lineage>
        <taxon>Bacteria</taxon>
        <taxon>Pseudomonadati</taxon>
        <taxon>Bacteroidota</taxon>
        <taxon>Bacteroidia</taxon>
        <taxon>Bacteroidales</taxon>
        <taxon>Bacteroidaceae</taxon>
        <taxon>Bacteroides</taxon>
    </lineage>
</organism>
<dbReference type="PROSITE" id="PS01184">
    <property type="entry name" value="UBIE_2"/>
    <property type="match status" value="1"/>
</dbReference>
<evidence type="ECO:0000256" key="3">
    <source>
        <dbReference type="ARBA" id="ARBA00022679"/>
    </source>
</evidence>
<keyword evidence="2 5" id="KW-0489">Methyltransferase</keyword>
<name>A0A9D2KVH1_9BACE</name>
<comment type="similarity">
    <text evidence="5">Belongs to the class I-like SAM-binding methyltransferase superfamily. MenG/UbiE family.</text>
</comment>
<dbReference type="Pfam" id="PF01209">
    <property type="entry name" value="Ubie_methyltran"/>
    <property type="match status" value="1"/>
</dbReference>
<dbReference type="AlphaFoldDB" id="A0A9D2KVH1"/>
<accession>A0A9D2KVH1</accession>
<dbReference type="PROSITE" id="PS51608">
    <property type="entry name" value="SAM_MT_UBIE"/>
    <property type="match status" value="1"/>
</dbReference>
<comment type="pathway">
    <text evidence="5">Quinol/quinone metabolism; menaquinone biosynthesis; menaquinol from 1,4-dihydroxy-2-naphthoate: step 2/2.</text>
</comment>
<dbReference type="InterPro" id="IPR029063">
    <property type="entry name" value="SAM-dependent_MTases_sf"/>
</dbReference>
<reference evidence="6" key="2">
    <citation type="submission" date="2021-04" db="EMBL/GenBank/DDBJ databases">
        <authorList>
            <person name="Gilroy R."/>
        </authorList>
    </citation>
    <scope>NUCLEOTIDE SEQUENCE</scope>
    <source>
        <strain evidence="6">ChiHjej12B11-9795</strain>
    </source>
</reference>
<dbReference type="PANTHER" id="PTHR43591">
    <property type="entry name" value="METHYLTRANSFERASE"/>
    <property type="match status" value="1"/>
</dbReference>
<dbReference type="SUPFAM" id="SSF53335">
    <property type="entry name" value="S-adenosyl-L-methionine-dependent methyltransferases"/>
    <property type="match status" value="1"/>
</dbReference>
<dbReference type="InterPro" id="IPR023576">
    <property type="entry name" value="UbiE/COQ5_MeTrFase_CS"/>
</dbReference>